<name>A0ACC3NEE8_9PEZI</name>
<reference evidence="1" key="1">
    <citation type="submission" date="2023-07" db="EMBL/GenBank/DDBJ databases">
        <title>Black Yeasts Isolated from many extreme environments.</title>
        <authorList>
            <person name="Coleine C."/>
            <person name="Stajich J.E."/>
            <person name="Selbmann L."/>
        </authorList>
    </citation>
    <scope>NUCLEOTIDE SEQUENCE</scope>
    <source>
        <strain evidence="1">CCFEE 5714</strain>
    </source>
</reference>
<comment type="caution">
    <text evidence="1">The sequence shown here is derived from an EMBL/GenBank/DDBJ whole genome shotgun (WGS) entry which is preliminary data.</text>
</comment>
<keyword evidence="2" id="KW-1185">Reference proteome</keyword>
<dbReference type="EMBL" id="JAUTXU010000048">
    <property type="protein sequence ID" value="KAK3715512.1"/>
    <property type="molecule type" value="Genomic_DNA"/>
</dbReference>
<evidence type="ECO:0000313" key="2">
    <source>
        <dbReference type="Proteomes" id="UP001281147"/>
    </source>
</evidence>
<gene>
    <name evidence="1" type="ORF">LTR37_007000</name>
</gene>
<sequence>MLVYFSTIIFAQVGLSPFLQGLIAAVTNTIFAMGTWPTPFLIERWGRRPLMFWTCAGCTIAIAIFIAMTGLENKTLGTQWTAIVCVIIFQFLMGIGWMACPWLYGPEIAPLRYRHLGGAAGALGQWVCTFITVFGGGIALQRVGYGIWFWQLISCIVTCAFVWFWCPETAGKSLEEIDLVFMEDAKKWPGHKDHKRNDPEDMNTMEKEDRTLHTEKF</sequence>
<accession>A0ACC3NEE8</accession>
<organism evidence="1 2">
    <name type="scientific">Vermiconidia calcicola</name>
    <dbReference type="NCBI Taxonomy" id="1690605"/>
    <lineage>
        <taxon>Eukaryota</taxon>
        <taxon>Fungi</taxon>
        <taxon>Dikarya</taxon>
        <taxon>Ascomycota</taxon>
        <taxon>Pezizomycotina</taxon>
        <taxon>Dothideomycetes</taxon>
        <taxon>Dothideomycetidae</taxon>
        <taxon>Mycosphaerellales</taxon>
        <taxon>Extremaceae</taxon>
        <taxon>Vermiconidia</taxon>
    </lineage>
</organism>
<evidence type="ECO:0000313" key="1">
    <source>
        <dbReference type="EMBL" id="KAK3715512.1"/>
    </source>
</evidence>
<protein>
    <submittedName>
        <fullName evidence="1">Uncharacterized protein</fullName>
    </submittedName>
</protein>
<dbReference type="Proteomes" id="UP001281147">
    <property type="component" value="Unassembled WGS sequence"/>
</dbReference>
<proteinExistence type="predicted"/>